<evidence type="ECO:0000259" key="8">
    <source>
        <dbReference type="PROSITE" id="PS50011"/>
    </source>
</evidence>
<dbReference type="InterPro" id="IPR000595">
    <property type="entry name" value="cNMP-bd_dom"/>
</dbReference>
<accession>A0A5B1CL04</accession>
<keyword evidence="5" id="KW-0067">ATP-binding</keyword>
<dbReference type="SMART" id="SM00220">
    <property type="entry name" value="S_TKc"/>
    <property type="match status" value="1"/>
</dbReference>
<dbReference type="GO" id="GO:0030553">
    <property type="term" value="F:cGMP binding"/>
    <property type="evidence" value="ECO:0007669"/>
    <property type="project" value="UniProtKB-KW"/>
</dbReference>
<keyword evidence="3" id="KW-0547">Nucleotide-binding</keyword>
<dbReference type="EMBL" id="VRLW01000001">
    <property type="protein sequence ID" value="KAA1261748.1"/>
    <property type="molecule type" value="Genomic_DNA"/>
</dbReference>
<feature type="region of interest" description="Disordered" evidence="7">
    <location>
        <begin position="1"/>
        <end position="21"/>
    </location>
</feature>
<organism evidence="10 11">
    <name type="scientific">Rubripirellula obstinata</name>
    <dbReference type="NCBI Taxonomy" id="406547"/>
    <lineage>
        <taxon>Bacteria</taxon>
        <taxon>Pseudomonadati</taxon>
        <taxon>Planctomycetota</taxon>
        <taxon>Planctomycetia</taxon>
        <taxon>Pirellulales</taxon>
        <taxon>Pirellulaceae</taxon>
        <taxon>Rubripirellula</taxon>
    </lineage>
</organism>
<dbReference type="SUPFAM" id="SSF56112">
    <property type="entry name" value="Protein kinase-like (PK-like)"/>
    <property type="match status" value="1"/>
</dbReference>
<keyword evidence="11" id="KW-1185">Reference proteome</keyword>
<dbReference type="PANTHER" id="PTHR24348:SF22">
    <property type="entry name" value="NON-SPECIFIC SERINE_THREONINE PROTEIN KINASE"/>
    <property type="match status" value="1"/>
</dbReference>
<dbReference type="InterPro" id="IPR008271">
    <property type="entry name" value="Ser/Thr_kinase_AS"/>
</dbReference>
<evidence type="ECO:0000256" key="5">
    <source>
        <dbReference type="ARBA" id="ARBA00022840"/>
    </source>
</evidence>
<dbReference type="Gene3D" id="1.10.510.10">
    <property type="entry name" value="Transferase(Phosphotransferase) domain 1"/>
    <property type="match status" value="1"/>
</dbReference>
<dbReference type="InterPro" id="IPR011009">
    <property type="entry name" value="Kinase-like_dom_sf"/>
</dbReference>
<evidence type="ECO:0000313" key="11">
    <source>
        <dbReference type="Proteomes" id="UP000322699"/>
    </source>
</evidence>
<evidence type="ECO:0000256" key="4">
    <source>
        <dbReference type="ARBA" id="ARBA00022777"/>
    </source>
</evidence>
<dbReference type="EC" id="2.7.11.1" evidence="10"/>
<keyword evidence="4 10" id="KW-0418">Kinase</keyword>
<evidence type="ECO:0000256" key="1">
    <source>
        <dbReference type="ARBA" id="ARBA00022535"/>
    </source>
</evidence>
<dbReference type="PROSITE" id="PS50011">
    <property type="entry name" value="PROTEIN_KINASE_DOM"/>
    <property type="match status" value="1"/>
</dbReference>
<dbReference type="PRINTS" id="PR00103">
    <property type="entry name" value="CAMPKINASE"/>
</dbReference>
<dbReference type="GO" id="GO:0004674">
    <property type="term" value="F:protein serine/threonine kinase activity"/>
    <property type="evidence" value="ECO:0007669"/>
    <property type="project" value="UniProtKB-EC"/>
</dbReference>
<dbReference type="CDD" id="cd00038">
    <property type="entry name" value="CAP_ED"/>
    <property type="match status" value="1"/>
</dbReference>
<dbReference type="AlphaFoldDB" id="A0A5B1CL04"/>
<proteinExistence type="predicted"/>
<dbReference type="SUPFAM" id="SSF51206">
    <property type="entry name" value="cAMP-binding domain-like"/>
    <property type="match status" value="1"/>
</dbReference>
<evidence type="ECO:0000256" key="6">
    <source>
        <dbReference type="ARBA" id="ARBA00022992"/>
    </source>
</evidence>
<evidence type="ECO:0000259" key="9">
    <source>
        <dbReference type="PROSITE" id="PS50042"/>
    </source>
</evidence>
<comment type="caution">
    <text evidence="10">The sequence shown here is derived from an EMBL/GenBank/DDBJ whole genome shotgun (WGS) entry which is preliminary data.</text>
</comment>
<name>A0A5B1CL04_9BACT</name>
<dbReference type="Pfam" id="PF00027">
    <property type="entry name" value="cNMP_binding"/>
    <property type="match status" value="1"/>
</dbReference>
<gene>
    <name evidence="10" type="primary">pknA_3</name>
    <name evidence="10" type="ORF">LF1_43080</name>
</gene>
<dbReference type="GO" id="GO:0005829">
    <property type="term" value="C:cytosol"/>
    <property type="evidence" value="ECO:0007669"/>
    <property type="project" value="TreeGrafter"/>
</dbReference>
<dbReference type="SMART" id="SM00100">
    <property type="entry name" value="cNMP"/>
    <property type="match status" value="1"/>
</dbReference>
<dbReference type="CDD" id="cd14014">
    <property type="entry name" value="STKc_PknB_like"/>
    <property type="match status" value="1"/>
</dbReference>
<protein>
    <submittedName>
        <fullName evidence="10">Serine/threonine-protein kinase PknA</fullName>
        <ecNumber evidence="10">2.7.11.1</ecNumber>
    </submittedName>
</protein>
<dbReference type="Gene3D" id="2.60.120.10">
    <property type="entry name" value="Jelly Rolls"/>
    <property type="match status" value="1"/>
</dbReference>
<dbReference type="Pfam" id="PF00069">
    <property type="entry name" value="Pkinase"/>
    <property type="match status" value="1"/>
</dbReference>
<dbReference type="Proteomes" id="UP000322699">
    <property type="component" value="Unassembled WGS sequence"/>
</dbReference>
<reference evidence="10 11" key="1">
    <citation type="submission" date="2019-08" db="EMBL/GenBank/DDBJ databases">
        <title>Deep-cultivation of Planctomycetes and their phenomic and genomic characterization uncovers novel biology.</title>
        <authorList>
            <person name="Wiegand S."/>
            <person name="Jogler M."/>
            <person name="Boedeker C."/>
            <person name="Pinto D."/>
            <person name="Vollmers J."/>
            <person name="Rivas-Marin E."/>
            <person name="Kohn T."/>
            <person name="Peeters S.H."/>
            <person name="Heuer A."/>
            <person name="Rast P."/>
            <person name="Oberbeckmann S."/>
            <person name="Bunk B."/>
            <person name="Jeske O."/>
            <person name="Meyerdierks A."/>
            <person name="Storesund J.E."/>
            <person name="Kallscheuer N."/>
            <person name="Luecker S."/>
            <person name="Lage O.M."/>
            <person name="Pohl T."/>
            <person name="Merkel B.J."/>
            <person name="Hornburger P."/>
            <person name="Mueller R.-W."/>
            <person name="Bruemmer F."/>
            <person name="Labrenz M."/>
            <person name="Spormann A.M."/>
            <person name="Op Den Camp H."/>
            <person name="Overmann J."/>
            <person name="Amann R."/>
            <person name="Jetten M.S.M."/>
            <person name="Mascher T."/>
            <person name="Medema M.H."/>
            <person name="Devos D.P."/>
            <person name="Kaster A.-K."/>
            <person name="Ovreas L."/>
            <person name="Rohde M."/>
            <person name="Galperin M.Y."/>
            <person name="Jogler C."/>
        </authorList>
    </citation>
    <scope>NUCLEOTIDE SEQUENCE [LARGE SCALE GENOMIC DNA]</scope>
    <source>
        <strain evidence="10 11">LF1</strain>
    </source>
</reference>
<evidence type="ECO:0000256" key="2">
    <source>
        <dbReference type="ARBA" id="ARBA00022679"/>
    </source>
</evidence>
<evidence type="ECO:0000256" key="3">
    <source>
        <dbReference type="ARBA" id="ARBA00022741"/>
    </source>
</evidence>
<dbReference type="InterPro" id="IPR018490">
    <property type="entry name" value="cNMP-bd_dom_sf"/>
</dbReference>
<dbReference type="Gene3D" id="3.30.200.20">
    <property type="entry name" value="Phosphorylase Kinase, domain 1"/>
    <property type="match status" value="1"/>
</dbReference>
<keyword evidence="2 10" id="KW-0808">Transferase</keyword>
<keyword evidence="6" id="KW-0142">cGMP-binding</keyword>
<sequence length="459" mass="50897">MENPLDNNPNSTRFNPEDPSQVSVDSIRTETFIFDGDSIASCGDTTVQADGHTRRIAIDSLANLHVKEIEAFAATNELCFVKRNYEAGEYLLHQGDLAEGLFIIDSGTVQVVDKVSGHLIDQQSAPGVFGEISILTGQPCSADVIAETDVTARLLSAQSYASCETAGLNVEQVLGGLASTRLGHHVHDALHGKTLHGYRIDRCISRGGMGVVYEAEDPDGRQVAVKMLMHRFIADESMQRRFADEAAMLERLDHPNINRFLDHFQEYRTHFLVLQLCDGTDLGKYVQQKGCLPNAEIKSIIKQVAAGLLEAHEKGVLHRDLKPANLLISRRGEVQIADFGLSRLRELQSVENTIVGTPTYMAPELFRRIDSGMRGDFYALGCLMYQLVTGRHLFRWQVLGELIKTKNDFCPETAITSESIAELRDGNPVDPEILNWIVTALQADPQKREIDLARIASRD</sequence>
<feature type="domain" description="Cyclic nucleotide-binding" evidence="9">
    <location>
        <begin position="83"/>
        <end position="160"/>
    </location>
</feature>
<dbReference type="GO" id="GO:0005524">
    <property type="term" value="F:ATP binding"/>
    <property type="evidence" value="ECO:0007669"/>
    <property type="project" value="UniProtKB-KW"/>
</dbReference>
<dbReference type="GO" id="GO:0000407">
    <property type="term" value="C:phagophore assembly site"/>
    <property type="evidence" value="ECO:0007669"/>
    <property type="project" value="TreeGrafter"/>
</dbReference>
<dbReference type="PROSITE" id="PS50042">
    <property type="entry name" value="CNMP_BINDING_3"/>
    <property type="match status" value="1"/>
</dbReference>
<dbReference type="PROSITE" id="PS00108">
    <property type="entry name" value="PROTEIN_KINASE_ST"/>
    <property type="match status" value="1"/>
</dbReference>
<dbReference type="InterPro" id="IPR045269">
    <property type="entry name" value="Atg1-like"/>
</dbReference>
<feature type="domain" description="Protein kinase" evidence="8">
    <location>
        <begin position="198"/>
        <end position="459"/>
    </location>
</feature>
<keyword evidence="1" id="KW-0140">cGMP</keyword>
<dbReference type="InterPro" id="IPR014710">
    <property type="entry name" value="RmlC-like_jellyroll"/>
</dbReference>
<dbReference type="OrthoDB" id="266852at2"/>
<dbReference type="RefSeq" id="WP_068260998.1">
    <property type="nucleotide sequence ID" value="NZ_LWSK01000021.1"/>
</dbReference>
<dbReference type="GO" id="GO:0005776">
    <property type="term" value="C:autophagosome"/>
    <property type="evidence" value="ECO:0007669"/>
    <property type="project" value="TreeGrafter"/>
</dbReference>
<dbReference type="PANTHER" id="PTHR24348">
    <property type="entry name" value="SERINE/THREONINE-PROTEIN KINASE UNC-51-RELATED"/>
    <property type="match status" value="1"/>
</dbReference>
<dbReference type="InterPro" id="IPR000719">
    <property type="entry name" value="Prot_kinase_dom"/>
</dbReference>
<evidence type="ECO:0000256" key="7">
    <source>
        <dbReference type="SAM" id="MobiDB-lite"/>
    </source>
</evidence>
<dbReference type="GO" id="GO:0016020">
    <property type="term" value="C:membrane"/>
    <property type="evidence" value="ECO:0007669"/>
    <property type="project" value="TreeGrafter"/>
</dbReference>
<evidence type="ECO:0000313" key="10">
    <source>
        <dbReference type="EMBL" id="KAA1261748.1"/>
    </source>
</evidence>